<dbReference type="SUPFAM" id="SSF57662">
    <property type="entry name" value="Ferredoxin thioredoxin reductase (FTR), catalytic beta chain"/>
    <property type="match status" value="1"/>
</dbReference>
<dbReference type="STRING" id="39841.SAMN05660836_01658"/>
<proteinExistence type="inferred from homology"/>
<keyword evidence="15" id="KW-1185">Reference proteome</keyword>
<evidence type="ECO:0000256" key="7">
    <source>
        <dbReference type="ARBA" id="ARBA00023002"/>
    </source>
</evidence>
<dbReference type="EC" id="1.8.7.2" evidence="4"/>
<keyword evidence="9" id="KW-0411">Iron-sulfur</keyword>
<dbReference type="GO" id="GO:0016730">
    <property type="term" value="F:oxidoreductase activity, acting on iron-sulfur proteins as donors"/>
    <property type="evidence" value="ECO:0007669"/>
    <property type="project" value="InterPro"/>
</dbReference>
<comment type="similarity">
    <text evidence="3">Belongs to the ferredoxin thioredoxin reductase beta subunit family.</text>
</comment>
<dbReference type="EMBL" id="FOUU01000005">
    <property type="protein sequence ID" value="SFM84416.1"/>
    <property type="molecule type" value="Genomic_DNA"/>
</dbReference>
<gene>
    <name evidence="14" type="ORF">SAMN05660836_01658</name>
</gene>
<keyword evidence="7" id="KW-0560">Oxidoreductase</keyword>
<dbReference type="GO" id="GO:0051539">
    <property type="term" value="F:4 iron, 4 sulfur cluster binding"/>
    <property type="evidence" value="ECO:0007669"/>
    <property type="project" value="UniProtKB-KW"/>
</dbReference>
<evidence type="ECO:0000256" key="11">
    <source>
        <dbReference type="ARBA" id="ARBA00026011"/>
    </source>
</evidence>
<evidence type="ECO:0000256" key="2">
    <source>
        <dbReference type="ARBA" id="ARBA00003945"/>
    </source>
</evidence>
<comment type="cofactor">
    <cofactor evidence="1">
        <name>[4Fe-4S] cluster</name>
        <dbReference type="ChEBI" id="CHEBI:49883"/>
    </cofactor>
</comment>
<organism evidence="14 15">
    <name type="scientific">Thermodesulforhabdus norvegica</name>
    <dbReference type="NCBI Taxonomy" id="39841"/>
    <lineage>
        <taxon>Bacteria</taxon>
        <taxon>Pseudomonadati</taxon>
        <taxon>Thermodesulfobacteriota</taxon>
        <taxon>Syntrophobacteria</taxon>
        <taxon>Syntrophobacterales</taxon>
        <taxon>Thermodesulforhabdaceae</taxon>
        <taxon>Thermodesulforhabdus</taxon>
    </lineage>
</organism>
<evidence type="ECO:0000256" key="13">
    <source>
        <dbReference type="ARBA" id="ARBA00048150"/>
    </source>
</evidence>
<evidence type="ECO:0000256" key="9">
    <source>
        <dbReference type="ARBA" id="ARBA00023014"/>
    </source>
</evidence>
<dbReference type="RefSeq" id="WP_093394938.1">
    <property type="nucleotide sequence ID" value="NZ_FOUU01000005.1"/>
</dbReference>
<name>A0A1I4U5V8_9BACT</name>
<dbReference type="PANTHER" id="PTHR35113:SF1">
    <property type="entry name" value="FERREDOXIN-THIOREDOXIN REDUCTASE CATALYTIC CHAIN, CHLOROPLASTIC"/>
    <property type="match status" value="1"/>
</dbReference>
<dbReference type="InterPro" id="IPR036644">
    <property type="entry name" value="FTR_bsu_sf"/>
</dbReference>
<keyword evidence="10" id="KW-1015">Disulfide bond</keyword>
<evidence type="ECO:0000256" key="4">
    <source>
        <dbReference type="ARBA" id="ARBA00012358"/>
    </source>
</evidence>
<dbReference type="InterPro" id="IPR004209">
    <property type="entry name" value="FTR_bsu"/>
</dbReference>
<evidence type="ECO:0000256" key="1">
    <source>
        <dbReference type="ARBA" id="ARBA00001966"/>
    </source>
</evidence>
<evidence type="ECO:0000313" key="14">
    <source>
        <dbReference type="EMBL" id="SFM84416.1"/>
    </source>
</evidence>
<evidence type="ECO:0000256" key="5">
    <source>
        <dbReference type="ARBA" id="ARBA00022485"/>
    </source>
</evidence>
<sequence>MTVEELYSRLKALQEPKGFYFNKDKDMVFRLLEALLINKERYGYMACPCRLASGDRERDADIICPCVYREPDVKEYGSCYCGLYVSKEWNEGKIPHVYVPERRPLDRRLSL</sequence>
<dbReference type="PANTHER" id="PTHR35113">
    <property type="entry name" value="FERREDOXIN-THIOREDOXIN REDUCTASE CATALYTIC CHAIN, CHLOROPLASTIC"/>
    <property type="match status" value="1"/>
</dbReference>
<keyword evidence="8" id="KW-0408">Iron</keyword>
<comment type="function">
    <text evidence="2">Catalytic subunit of the ferredoxin-thioredoxin reductase (FTR), which catalyzes the two-electron reduction of thioredoxins by the electrons provided by reduced ferredoxin.</text>
</comment>
<evidence type="ECO:0000256" key="8">
    <source>
        <dbReference type="ARBA" id="ARBA00023004"/>
    </source>
</evidence>
<evidence type="ECO:0000256" key="6">
    <source>
        <dbReference type="ARBA" id="ARBA00022723"/>
    </source>
</evidence>
<comment type="subunit">
    <text evidence="11">Heterodimer of subunit A (variable subunit) and subunit B (catalytic subunit). Heterodimeric FTR forms a complex with ferredoxin and thioredoxin.</text>
</comment>
<evidence type="ECO:0000256" key="10">
    <source>
        <dbReference type="ARBA" id="ARBA00023157"/>
    </source>
</evidence>
<dbReference type="Pfam" id="PF02943">
    <property type="entry name" value="FeThRed_B"/>
    <property type="match status" value="1"/>
</dbReference>
<keyword evidence="5" id="KW-0004">4Fe-4S</keyword>
<dbReference type="GO" id="GO:0046872">
    <property type="term" value="F:metal ion binding"/>
    <property type="evidence" value="ECO:0007669"/>
    <property type="project" value="UniProtKB-KW"/>
</dbReference>
<evidence type="ECO:0000256" key="3">
    <source>
        <dbReference type="ARBA" id="ARBA00007941"/>
    </source>
</evidence>
<dbReference type="AlphaFoldDB" id="A0A1I4U5V8"/>
<reference evidence="14 15" key="1">
    <citation type="submission" date="2016-10" db="EMBL/GenBank/DDBJ databases">
        <authorList>
            <person name="de Groot N.N."/>
        </authorList>
    </citation>
    <scope>NUCLEOTIDE SEQUENCE [LARGE SCALE GENOMIC DNA]</scope>
    <source>
        <strain evidence="14 15">DSM 9990</strain>
    </source>
</reference>
<protein>
    <recommendedName>
        <fullName evidence="4">ferredoxin:thioredoxin reductase</fullName>
        <ecNumber evidence="4">1.8.7.2</ecNumber>
    </recommendedName>
    <alternativeName>
        <fullName evidence="12">Ferredoxin-thioredoxin reductase subunit B</fullName>
    </alternativeName>
</protein>
<comment type="catalytic activity">
    <reaction evidence="13">
        <text>[thioredoxin]-disulfide + 2 reduced [2Fe-2S]-[ferredoxin] + 2 H(+) = [thioredoxin]-dithiol + 2 oxidized [2Fe-2S]-[ferredoxin]</text>
        <dbReference type="Rhea" id="RHEA:42336"/>
        <dbReference type="Rhea" id="RHEA-COMP:10000"/>
        <dbReference type="Rhea" id="RHEA-COMP:10001"/>
        <dbReference type="Rhea" id="RHEA-COMP:10698"/>
        <dbReference type="Rhea" id="RHEA-COMP:10700"/>
        <dbReference type="ChEBI" id="CHEBI:15378"/>
        <dbReference type="ChEBI" id="CHEBI:29950"/>
        <dbReference type="ChEBI" id="CHEBI:33737"/>
        <dbReference type="ChEBI" id="CHEBI:33738"/>
        <dbReference type="ChEBI" id="CHEBI:50058"/>
        <dbReference type="EC" id="1.8.7.2"/>
    </reaction>
</comment>
<dbReference type="OrthoDB" id="9782739at2"/>
<evidence type="ECO:0000313" key="15">
    <source>
        <dbReference type="Proteomes" id="UP000199611"/>
    </source>
</evidence>
<dbReference type="Proteomes" id="UP000199611">
    <property type="component" value="Unassembled WGS sequence"/>
</dbReference>
<dbReference type="Gene3D" id="3.90.460.10">
    <property type="entry name" value="Ferredoxin thioredoxin reductase catalytic beta subunit"/>
    <property type="match status" value="1"/>
</dbReference>
<evidence type="ECO:0000256" key="12">
    <source>
        <dbReference type="ARBA" id="ARBA00030295"/>
    </source>
</evidence>
<accession>A0A1I4U5V8</accession>
<keyword evidence="6" id="KW-0479">Metal-binding</keyword>